<gene>
    <name evidence="4" type="ORF">FU658_02645</name>
</gene>
<keyword evidence="5" id="KW-1185">Reference proteome</keyword>
<dbReference type="InterPro" id="IPR014729">
    <property type="entry name" value="Rossmann-like_a/b/a_fold"/>
</dbReference>
<dbReference type="Pfam" id="PF00582">
    <property type="entry name" value="Usp"/>
    <property type="match status" value="2"/>
</dbReference>
<dbReference type="Gene3D" id="3.40.50.620">
    <property type="entry name" value="HUPs"/>
    <property type="match status" value="2"/>
</dbReference>
<dbReference type="CDD" id="cd00293">
    <property type="entry name" value="USP-like"/>
    <property type="match status" value="2"/>
</dbReference>
<sequence>MPRFCPRSFPPGATPGGGAWIDANAIIDAAYEALEAEADRVEAAHGDRPKPHVSSGATHRGLVGVADAIGAQLVVVGSRGQGFKLGRLLGSTAERMLRSVHVPVLVVRTPCSHDYRRAVIATDFSGPALAAADAVGRFAGSAERLLVHVHEDLYEHLAAYSGAPATDRERHSRHASGQASRSLEQELSRLDAMGLRATGAIRDGVASEVLPDYIRECGADLLAMGAHGRGGLERLMLGSVSGWLLGQVECDVLVVRGEDTDAAG</sequence>
<reference evidence="4 5" key="1">
    <citation type="submission" date="2019-08" db="EMBL/GenBank/DDBJ databases">
        <authorList>
            <person name="Karlyshev A.V."/>
        </authorList>
    </citation>
    <scope>NUCLEOTIDE SEQUENCE [LARGE SCALE GENOMIC DNA]</scope>
    <source>
        <strain evidence="4 5">Alg18-2.2</strain>
    </source>
</reference>
<comment type="caution">
    <text evidence="4">The sequence shown here is derived from an EMBL/GenBank/DDBJ whole genome shotgun (WGS) entry which is preliminary data.</text>
</comment>
<name>A0A5C8L156_9GAMM</name>
<dbReference type="PANTHER" id="PTHR46268">
    <property type="entry name" value="STRESS RESPONSE PROTEIN NHAX"/>
    <property type="match status" value="1"/>
</dbReference>
<dbReference type="PANTHER" id="PTHR46268:SF6">
    <property type="entry name" value="UNIVERSAL STRESS PROTEIN UP12"/>
    <property type="match status" value="1"/>
</dbReference>
<accession>A0A5C8L156</accession>
<evidence type="ECO:0000313" key="4">
    <source>
        <dbReference type="EMBL" id="TXK65975.1"/>
    </source>
</evidence>
<protein>
    <submittedName>
        <fullName evidence="4">Universal stress protein</fullName>
    </submittedName>
</protein>
<evidence type="ECO:0000259" key="3">
    <source>
        <dbReference type="Pfam" id="PF00582"/>
    </source>
</evidence>
<feature type="domain" description="UspA" evidence="3">
    <location>
        <begin position="115"/>
        <end position="256"/>
    </location>
</feature>
<dbReference type="EMBL" id="VRTS01000001">
    <property type="protein sequence ID" value="TXK65975.1"/>
    <property type="molecule type" value="Genomic_DNA"/>
</dbReference>
<evidence type="ECO:0000256" key="1">
    <source>
        <dbReference type="ARBA" id="ARBA00008791"/>
    </source>
</evidence>
<dbReference type="PRINTS" id="PR01438">
    <property type="entry name" value="UNVRSLSTRESS"/>
</dbReference>
<organism evidence="4 5">
    <name type="scientific">Alkalisalibacterium limincola</name>
    <dbReference type="NCBI Taxonomy" id="2699169"/>
    <lineage>
        <taxon>Bacteria</taxon>
        <taxon>Pseudomonadati</taxon>
        <taxon>Pseudomonadota</taxon>
        <taxon>Gammaproteobacteria</taxon>
        <taxon>Lysobacterales</taxon>
        <taxon>Lysobacteraceae</taxon>
        <taxon>Alkalisalibacterium</taxon>
    </lineage>
</organism>
<dbReference type="InterPro" id="IPR006016">
    <property type="entry name" value="UspA"/>
</dbReference>
<feature type="region of interest" description="Disordered" evidence="2">
    <location>
        <begin position="164"/>
        <end position="183"/>
    </location>
</feature>
<feature type="domain" description="UspA" evidence="3">
    <location>
        <begin position="28"/>
        <end position="108"/>
    </location>
</feature>
<dbReference type="InterPro" id="IPR006015">
    <property type="entry name" value="Universal_stress_UspA"/>
</dbReference>
<proteinExistence type="inferred from homology"/>
<dbReference type="Proteomes" id="UP000321248">
    <property type="component" value="Unassembled WGS sequence"/>
</dbReference>
<comment type="similarity">
    <text evidence="1">Belongs to the universal stress protein A family.</text>
</comment>
<dbReference type="RefSeq" id="WP_147890648.1">
    <property type="nucleotide sequence ID" value="NZ_VRTS01000001.1"/>
</dbReference>
<evidence type="ECO:0000313" key="5">
    <source>
        <dbReference type="Proteomes" id="UP000321248"/>
    </source>
</evidence>
<evidence type="ECO:0000256" key="2">
    <source>
        <dbReference type="SAM" id="MobiDB-lite"/>
    </source>
</evidence>
<dbReference type="OrthoDB" id="9792500at2"/>
<dbReference type="SUPFAM" id="SSF52402">
    <property type="entry name" value="Adenine nucleotide alpha hydrolases-like"/>
    <property type="match status" value="2"/>
</dbReference>
<dbReference type="AlphaFoldDB" id="A0A5C8L156"/>